<dbReference type="STRING" id="6248.A0A0K0DYQ8"/>
<evidence type="ECO:0000256" key="6">
    <source>
        <dbReference type="RuleBase" id="RU364015"/>
    </source>
</evidence>
<dbReference type="Pfam" id="PF04045">
    <property type="entry name" value="P34-Arc"/>
    <property type="match status" value="1"/>
</dbReference>
<protein>
    <recommendedName>
        <fullName evidence="6">Arp2/3 complex 34 kDa subunit</fullName>
    </recommendedName>
</protein>
<dbReference type="Gene3D" id="3.30.1460.20">
    <property type="match status" value="2"/>
</dbReference>
<dbReference type="FunFam" id="3.30.1460.20:FF:000004">
    <property type="entry name" value="Arp2/3 complex 34 kDa subunit"/>
    <property type="match status" value="1"/>
</dbReference>
<evidence type="ECO:0000313" key="8">
    <source>
        <dbReference type="WBParaSite" id="SSTP_0000237400.1"/>
    </source>
</evidence>
<dbReference type="WBParaSite" id="SSTP_0000237400.1">
    <property type="protein sequence ID" value="SSTP_0000237400.1"/>
    <property type="gene ID" value="SSTP_0000237400"/>
</dbReference>
<comment type="function">
    <text evidence="6">Functions as actin-binding component of the Arp2/3 complex which is involved in regulation of actin polymerization and together with an activating nucleation-promoting factor (NPF) mediates the formation of branched actin networks.</text>
</comment>
<evidence type="ECO:0000313" key="7">
    <source>
        <dbReference type="Proteomes" id="UP000035681"/>
    </source>
</evidence>
<comment type="similarity">
    <text evidence="2 6">Belongs to the ARPC2 family.</text>
</comment>
<accession>A0A0K0DYQ8</accession>
<evidence type="ECO:0000256" key="2">
    <source>
        <dbReference type="ARBA" id="ARBA00007192"/>
    </source>
</evidence>
<evidence type="ECO:0000256" key="4">
    <source>
        <dbReference type="ARBA" id="ARBA00023203"/>
    </source>
</evidence>
<dbReference type="WBParaSite" id="TCONS_00006562.p1">
    <property type="protein sequence ID" value="TCONS_00006562.p1"/>
    <property type="gene ID" value="XLOC_004698"/>
</dbReference>
<dbReference type="GO" id="GO:0005885">
    <property type="term" value="C:Arp2/3 protein complex"/>
    <property type="evidence" value="ECO:0007669"/>
    <property type="project" value="InterPro"/>
</dbReference>
<dbReference type="GO" id="GO:0034314">
    <property type="term" value="P:Arp2/3 complex-mediated actin nucleation"/>
    <property type="evidence" value="ECO:0007669"/>
    <property type="project" value="InterPro"/>
</dbReference>
<dbReference type="InterPro" id="IPR007188">
    <property type="entry name" value="ARPC2"/>
</dbReference>
<organism evidence="8">
    <name type="scientific">Strongyloides stercoralis</name>
    <name type="common">Threadworm</name>
    <dbReference type="NCBI Taxonomy" id="6248"/>
    <lineage>
        <taxon>Eukaryota</taxon>
        <taxon>Metazoa</taxon>
        <taxon>Ecdysozoa</taxon>
        <taxon>Nematoda</taxon>
        <taxon>Chromadorea</taxon>
        <taxon>Rhabditida</taxon>
        <taxon>Tylenchina</taxon>
        <taxon>Panagrolaimomorpha</taxon>
        <taxon>Strongyloidoidea</taxon>
        <taxon>Strongyloididae</taxon>
        <taxon>Strongyloides</taxon>
    </lineage>
</organism>
<keyword evidence="4 6" id="KW-0009">Actin-binding</keyword>
<dbReference type="PANTHER" id="PTHR12058">
    <property type="entry name" value="ARP2/3 COMPLEX 34 KDA SUBUNIT"/>
    <property type="match status" value="1"/>
</dbReference>
<keyword evidence="7" id="KW-1185">Reference proteome</keyword>
<evidence type="ECO:0000256" key="1">
    <source>
        <dbReference type="ARBA" id="ARBA00004245"/>
    </source>
</evidence>
<comment type="subcellular location">
    <subcellularLocation>
        <location evidence="1 6">Cytoplasm</location>
        <location evidence="1 6">Cytoskeleton</location>
    </subcellularLocation>
</comment>
<reference evidence="8" key="1">
    <citation type="submission" date="2015-08" db="UniProtKB">
        <authorList>
            <consortium name="WormBaseParasite"/>
        </authorList>
    </citation>
    <scope>IDENTIFICATION</scope>
</reference>
<comment type="subunit">
    <text evidence="6">Component of the Arp2/3 complex.</text>
</comment>
<dbReference type="Proteomes" id="UP000035681">
    <property type="component" value="Unplaced"/>
</dbReference>
<dbReference type="SUPFAM" id="SSF69645">
    <property type="entry name" value="Arp2/3 complex subunits"/>
    <property type="match status" value="2"/>
</dbReference>
<dbReference type="AlphaFoldDB" id="A0A0K0DYQ8"/>
<name>A0A0K0DYQ8_STRER</name>
<evidence type="ECO:0000256" key="3">
    <source>
        <dbReference type="ARBA" id="ARBA00022490"/>
    </source>
</evidence>
<evidence type="ECO:0000256" key="5">
    <source>
        <dbReference type="ARBA" id="ARBA00023212"/>
    </source>
</evidence>
<dbReference type="GO" id="GO:0005200">
    <property type="term" value="F:structural constituent of cytoskeleton"/>
    <property type="evidence" value="ECO:0007669"/>
    <property type="project" value="TreeGrafter"/>
</dbReference>
<keyword evidence="5 6" id="KW-0206">Cytoskeleton</keyword>
<dbReference type="GO" id="GO:0030041">
    <property type="term" value="P:actin filament polymerization"/>
    <property type="evidence" value="ECO:0007669"/>
    <property type="project" value="InterPro"/>
</dbReference>
<dbReference type="PANTHER" id="PTHR12058:SF0">
    <property type="entry name" value="ACTIN-RELATED PROTEIN 2_3 COMPLEX SUBUNIT 2"/>
    <property type="match status" value="1"/>
</dbReference>
<dbReference type="InterPro" id="IPR034666">
    <property type="entry name" value="ARPC2/4"/>
</dbReference>
<proteinExistence type="inferred from homology"/>
<dbReference type="GO" id="GO:0051015">
    <property type="term" value="F:actin filament binding"/>
    <property type="evidence" value="ECO:0007669"/>
    <property type="project" value="TreeGrafter"/>
</dbReference>
<keyword evidence="3 6" id="KW-0963">Cytoplasm</keyword>
<sequence length="328" mass="38511">MSLFPLHTRRLHTKNLCQCIFIMVGIETQNRIIYELLNQRFSDIKSGQEPKKICHDFCDFDGVIFNLINENGNRKLILLSIHLKYFKELKEYGAMDVLKRIYGNYLLQKPIESYDVTLRYDLDTIPDDYQDIINKASLLKRNCFAAVFEKYFKLQQSGEVIKEQAVIHYRDDETLYVEAKQDRVTVIIATQFVDPEDAIYGNIFLQEYVEGRKVNKTSPQIIFSNGKPPAEMANITTPLINDENVFYVAFILEKRHTAANVMENTIDLIHIFRDDLHYHIKCSRRYVHSRMVKKADEFVKIIERGRIEKNVANNSQNQVKKGLVRRNF</sequence>